<dbReference type="InterPro" id="IPR011990">
    <property type="entry name" value="TPR-like_helical_dom_sf"/>
</dbReference>
<sequence>MKKTEQGIGWLLFLFVFIIYAFCSPRTITFWDSAEFIASNYKLQVTHPPGAPFYMLLCKFILSFFPVSMSAYVTNLISSLFGALTVLLLYFITIHIANKIINKTYTKNTQNWLSIVCGAIAALTLAFIHSFWIASTESEVYTLSFFLLLVILYNMILWEKANNPKKEVRLLFFIALLIGVSVGVHLINISIVIPLSVLYIYKKFRFTFKNICISLVIGCLLFFTIYSVFIQGFLSIANKIDISLVNDFDFPVNSGPILLICFLAICFGIAIWYSHKQKKVVLHRLLLMIVFFGIGMSSYTASIIRANTYTPTSNGSSTSNQLLQYIRAEQFGLGEVPLVRGHLYNAPLDKTTPFTDGSSIIKYNIKKKKYTTIDNGDFSKPNYAREFSIFFPRMYHKGASNINGYNSWVPIKGKTISYPVQDEIQHIKTPTFSENFNFFITYQISWLNLRYLFWNFIGRQNDIKGTGNILNGNWSSGIDFFDSSRIGSQKNIPNRYHNDLSNDNYYFLPFLFGIIGLFTLRKNYPYLLTTLLFFLTFGIGITIYINPTPSSILIRERDYIFMGSFIIFALWVGLSVLTVFNLFRFIVSEKKRLLVVGICIGLLVPIHLFAKGWDDHNRSKDNFAYDFAKSYLDSCPTNAILITNGDNMTFPLWYLQEVEEYRTDIRVINFDQLTLDWYIEKLKRKVNSSNPISISLPENLYNNSQQLLPLKKEVEQPVELKLLFDFLNNDKTSVLWNGKKIHYIPSDVFSVAIDTSRIIQNLYNPKELKLNYTDRITWKFSKDFYAINDLVLLNLVQQNILERPICFAINGNTNHYIGLQRYTIQRGLVDLLAPVKRSDLSLNPKIVDTKTMYPIFIKSNIFENLNDPSIFIDDENRTYTQEILRRNYYFLAQALLEEGKTNKAIKVLDTCISIFPDETIPFRQYAYALGKLYYRVGNPDKGSKICQIAMQNIWEELQWMTSFDPPYPIINVKHAVRLKNMYSQMIEQFRLNHPKESNRLSIQFKKFEVKFQNWYTINWPY</sequence>
<keyword evidence="1" id="KW-0802">TPR repeat</keyword>
<comment type="caution">
    <text evidence="3">The sequence shown here is derived from an EMBL/GenBank/DDBJ whole genome shotgun (WGS) entry which is preliminary data.</text>
</comment>
<organism evidence="3 4">
    <name type="scientific">Aquimarina muelleri</name>
    <dbReference type="NCBI Taxonomy" id="279356"/>
    <lineage>
        <taxon>Bacteria</taxon>
        <taxon>Pseudomonadati</taxon>
        <taxon>Bacteroidota</taxon>
        <taxon>Flavobacteriia</taxon>
        <taxon>Flavobacteriales</taxon>
        <taxon>Flavobacteriaceae</taxon>
        <taxon>Aquimarina</taxon>
    </lineage>
</organism>
<dbReference type="RefSeq" id="WP_027411559.1">
    <property type="nucleotide sequence ID" value="NZ_BMWS01000006.1"/>
</dbReference>
<feature type="transmembrane region" description="Helical" evidence="2">
    <location>
        <begin position="592"/>
        <end position="610"/>
    </location>
</feature>
<reference evidence="3 4" key="1">
    <citation type="journal article" date="2014" name="Int. J. Syst. Evol. Microbiol.">
        <title>Complete genome sequence of Corynebacterium casei LMG S-19264T (=DSM 44701T), isolated from a smear-ripened cheese.</title>
        <authorList>
            <consortium name="US DOE Joint Genome Institute (JGI-PGF)"/>
            <person name="Walter F."/>
            <person name="Albersmeier A."/>
            <person name="Kalinowski J."/>
            <person name="Ruckert C."/>
        </authorList>
    </citation>
    <scope>NUCLEOTIDE SEQUENCE [LARGE SCALE GENOMIC DNA]</scope>
    <source>
        <strain evidence="3 4">KCTC 12285</strain>
    </source>
</reference>
<protein>
    <submittedName>
        <fullName evidence="3">Membrane protein</fullName>
    </submittedName>
</protein>
<dbReference type="InterPro" id="IPR021280">
    <property type="entry name" value="TMEM260-like"/>
</dbReference>
<keyword evidence="4" id="KW-1185">Reference proteome</keyword>
<feature type="transmembrane region" description="Helical" evidence="2">
    <location>
        <begin position="80"/>
        <end position="100"/>
    </location>
</feature>
<dbReference type="PROSITE" id="PS50005">
    <property type="entry name" value="TPR"/>
    <property type="match status" value="1"/>
</dbReference>
<feature type="transmembrane region" description="Helical" evidence="2">
    <location>
        <begin position="559"/>
        <end position="580"/>
    </location>
</feature>
<feature type="transmembrane region" description="Helical" evidence="2">
    <location>
        <begin position="504"/>
        <end position="520"/>
    </location>
</feature>
<dbReference type="EMBL" id="BMWS01000006">
    <property type="protein sequence ID" value="GGX12590.1"/>
    <property type="molecule type" value="Genomic_DNA"/>
</dbReference>
<feature type="transmembrane region" description="Helical" evidence="2">
    <location>
        <begin position="527"/>
        <end position="547"/>
    </location>
</feature>
<keyword evidence="2" id="KW-0472">Membrane</keyword>
<accession>A0A918JTB5</accession>
<dbReference type="SUPFAM" id="SSF48452">
    <property type="entry name" value="TPR-like"/>
    <property type="match status" value="1"/>
</dbReference>
<proteinExistence type="predicted"/>
<feature type="transmembrane region" description="Helical" evidence="2">
    <location>
        <begin position="7"/>
        <end position="31"/>
    </location>
</feature>
<dbReference type="Gene3D" id="1.25.40.10">
    <property type="entry name" value="Tetratricopeptide repeat domain"/>
    <property type="match status" value="1"/>
</dbReference>
<dbReference type="PANTHER" id="PTHR16214">
    <property type="entry name" value="TRANSMEMBRANE PROTEIN 260"/>
    <property type="match status" value="1"/>
</dbReference>
<dbReference type="InterPro" id="IPR019734">
    <property type="entry name" value="TPR_rpt"/>
</dbReference>
<evidence type="ECO:0000256" key="1">
    <source>
        <dbReference type="PROSITE-ProRule" id="PRU00339"/>
    </source>
</evidence>
<name>A0A918JTB5_9FLAO</name>
<feature type="transmembrane region" description="Helical" evidence="2">
    <location>
        <begin position="51"/>
        <end position="73"/>
    </location>
</feature>
<dbReference type="AlphaFoldDB" id="A0A918JTB5"/>
<feature type="transmembrane region" description="Helical" evidence="2">
    <location>
        <begin position="170"/>
        <end position="201"/>
    </location>
</feature>
<evidence type="ECO:0000256" key="2">
    <source>
        <dbReference type="SAM" id="Phobius"/>
    </source>
</evidence>
<dbReference type="Proteomes" id="UP000601108">
    <property type="component" value="Unassembled WGS sequence"/>
</dbReference>
<keyword evidence="2" id="KW-1133">Transmembrane helix</keyword>
<gene>
    <name evidence="3" type="ORF">GCM10007384_12990</name>
</gene>
<dbReference type="PANTHER" id="PTHR16214:SF3">
    <property type="entry name" value="TRANSMEMBRANE PROTEIN 260"/>
    <property type="match status" value="1"/>
</dbReference>
<feature type="transmembrane region" description="Helical" evidence="2">
    <location>
        <begin position="213"/>
        <end position="234"/>
    </location>
</feature>
<dbReference type="Pfam" id="PF11028">
    <property type="entry name" value="TMEM260-like"/>
    <property type="match status" value="1"/>
</dbReference>
<feature type="transmembrane region" description="Helical" evidence="2">
    <location>
        <begin position="254"/>
        <end position="273"/>
    </location>
</feature>
<dbReference type="InterPro" id="IPR052724">
    <property type="entry name" value="GT117_domain-containing"/>
</dbReference>
<feature type="transmembrane region" description="Helical" evidence="2">
    <location>
        <begin position="112"/>
        <end position="133"/>
    </location>
</feature>
<evidence type="ECO:0000313" key="3">
    <source>
        <dbReference type="EMBL" id="GGX12590.1"/>
    </source>
</evidence>
<feature type="transmembrane region" description="Helical" evidence="2">
    <location>
        <begin position="140"/>
        <end position="158"/>
    </location>
</feature>
<feature type="transmembrane region" description="Helical" evidence="2">
    <location>
        <begin position="285"/>
        <end position="304"/>
    </location>
</feature>
<feature type="repeat" description="TPR" evidence="1">
    <location>
        <begin position="885"/>
        <end position="918"/>
    </location>
</feature>
<keyword evidence="2" id="KW-0812">Transmembrane</keyword>
<evidence type="ECO:0000313" key="4">
    <source>
        <dbReference type="Proteomes" id="UP000601108"/>
    </source>
</evidence>